<dbReference type="AlphaFoldDB" id="A0A452XJR9"/>
<keyword evidence="3" id="KW-1185">Reference proteome</keyword>
<reference evidence="2" key="4">
    <citation type="submission" date="2019-03" db="UniProtKB">
        <authorList>
            <consortium name="EnsemblPlants"/>
        </authorList>
    </citation>
    <scope>IDENTIFICATION</scope>
</reference>
<reference evidence="2" key="5">
    <citation type="journal article" date="2021" name="G3 (Bethesda)">
        <title>Aegilops tauschii genome assembly Aet v5.0 features greater sequence contiguity and improved annotation.</title>
        <authorList>
            <person name="Wang L."/>
            <person name="Zhu T."/>
            <person name="Rodriguez J.C."/>
            <person name="Deal K.R."/>
            <person name="Dubcovsky J."/>
            <person name="McGuire P.E."/>
            <person name="Lux T."/>
            <person name="Spannagl M."/>
            <person name="Mayer K.F.X."/>
            <person name="Baldrich P."/>
            <person name="Meyers B.C."/>
            <person name="Huo N."/>
            <person name="Gu Y.Q."/>
            <person name="Zhou H."/>
            <person name="Devos K.M."/>
            <person name="Bennetzen J.L."/>
            <person name="Unver T."/>
            <person name="Budak H."/>
            <person name="Gulick P.J."/>
            <person name="Galiba G."/>
            <person name="Kalapos B."/>
            <person name="Nelson D.R."/>
            <person name="Li P."/>
            <person name="You F.M."/>
            <person name="Luo M.C."/>
            <person name="Dvorak J."/>
        </authorList>
    </citation>
    <scope>NUCLEOTIDE SEQUENCE [LARGE SCALE GENOMIC DNA]</scope>
    <source>
        <strain evidence="2">cv. AL8/78</strain>
    </source>
</reference>
<protein>
    <submittedName>
        <fullName evidence="2">Uncharacterized protein</fullName>
    </submittedName>
</protein>
<name>A0A452XJR9_AEGTS</name>
<dbReference type="EnsemblPlants" id="AET1Gv20034000.8">
    <property type="protein sequence ID" value="AET1Gv20034000.8"/>
    <property type="gene ID" value="AET1Gv20034000"/>
</dbReference>
<reference evidence="3" key="2">
    <citation type="journal article" date="2017" name="Nat. Plants">
        <title>The Aegilops tauschii genome reveals multiple impacts of transposons.</title>
        <authorList>
            <person name="Zhao G."/>
            <person name="Zou C."/>
            <person name="Li K."/>
            <person name="Wang K."/>
            <person name="Li T."/>
            <person name="Gao L."/>
            <person name="Zhang X."/>
            <person name="Wang H."/>
            <person name="Yang Z."/>
            <person name="Liu X."/>
            <person name="Jiang W."/>
            <person name="Mao L."/>
            <person name="Kong X."/>
            <person name="Jiao Y."/>
            <person name="Jia J."/>
        </authorList>
    </citation>
    <scope>NUCLEOTIDE SEQUENCE [LARGE SCALE GENOMIC DNA]</scope>
    <source>
        <strain evidence="3">cv. AL8/78</strain>
    </source>
</reference>
<organism evidence="2 3">
    <name type="scientific">Aegilops tauschii subsp. strangulata</name>
    <name type="common">Goatgrass</name>
    <dbReference type="NCBI Taxonomy" id="200361"/>
    <lineage>
        <taxon>Eukaryota</taxon>
        <taxon>Viridiplantae</taxon>
        <taxon>Streptophyta</taxon>
        <taxon>Embryophyta</taxon>
        <taxon>Tracheophyta</taxon>
        <taxon>Spermatophyta</taxon>
        <taxon>Magnoliopsida</taxon>
        <taxon>Liliopsida</taxon>
        <taxon>Poales</taxon>
        <taxon>Poaceae</taxon>
        <taxon>BOP clade</taxon>
        <taxon>Pooideae</taxon>
        <taxon>Triticodae</taxon>
        <taxon>Triticeae</taxon>
        <taxon>Triticinae</taxon>
        <taxon>Aegilops</taxon>
    </lineage>
</organism>
<dbReference type="Proteomes" id="UP000015105">
    <property type="component" value="Chromosome 1D"/>
</dbReference>
<dbReference type="Gramene" id="AET1Gv20034000.8">
    <property type="protein sequence ID" value="AET1Gv20034000.8"/>
    <property type="gene ID" value="AET1Gv20034000"/>
</dbReference>
<evidence type="ECO:0000313" key="3">
    <source>
        <dbReference type="Proteomes" id="UP000015105"/>
    </source>
</evidence>
<evidence type="ECO:0000256" key="1">
    <source>
        <dbReference type="SAM" id="MobiDB-lite"/>
    </source>
</evidence>
<reference evidence="2" key="3">
    <citation type="journal article" date="2017" name="Nature">
        <title>Genome sequence of the progenitor of the wheat D genome Aegilops tauschii.</title>
        <authorList>
            <person name="Luo M.C."/>
            <person name="Gu Y.Q."/>
            <person name="Puiu D."/>
            <person name="Wang H."/>
            <person name="Twardziok S.O."/>
            <person name="Deal K.R."/>
            <person name="Huo N."/>
            <person name="Zhu T."/>
            <person name="Wang L."/>
            <person name="Wang Y."/>
            <person name="McGuire P.E."/>
            <person name="Liu S."/>
            <person name="Long H."/>
            <person name="Ramasamy R.K."/>
            <person name="Rodriguez J.C."/>
            <person name="Van S.L."/>
            <person name="Yuan L."/>
            <person name="Wang Z."/>
            <person name="Xia Z."/>
            <person name="Xiao L."/>
            <person name="Anderson O.D."/>
            <person name="Ouyang S."/>
            <person name="Liang Y."/>
            <person name="Zimin A.V."/>
            <person name="Pertea G."/>
            <person name="Qi P."/>
            <person name="Bennetzen J.L."/>
            <person name="Dai X."/>
            <person name="Dawson M.W."/>
            <person name="Muller H.G."/>
            <person name="Kugler K."/>
            <person name="Rivarola-Duarte L."/>
            <person name="Spannagl M."/>
            <person name="Mayer K.F.X."/>
            <person name="Lu F.H."/>
            <person name="Bevan M.W."/>
            <person name="Leroy P."/>
            <person name="Li P."/>
            <person name="You F.M."/>
            <person name="Sun Q."/>
            <person name="Liu Z."/>
            <person name="Lyons E."/>
            <person name="Wicker T."/>
            <person name="Salzberg S.L."/>
            <person name="Devos K.M."/>
            <person name="Dvorak J."/>
        </authorList>
    </citation>
    <scope>NUCLEOTIDE SEQUENCE [LARGE SCALE GENOMIC DNA]</scope>
    <source>
        <strain evidence="2">cv. AL8/78</strain>
    </source>
</reference>
<sequence>EPQLLLMSTARDAQDQDASGHGVQVRGETGGFRLQDMQGEGCSGMRRLQGDRQEQEERQHLREMERCFDCQGFGMRKCPTCGKGGLTPEQRGER</sequence>
<accession>A0A452XJR9</accession>
<feature type="region of interest" description="Disordered" evidence="1">
    <location>
        <begin position="1"/>
        <end position="38"/>
    </location>
</feature>
<evidence type="ECO:0000313" key="2">
    <source>
        <dbReference type="EnsemblPlants" id="AET1Gv20034000.8"/>
    </source>
</evidence>
<reference evidence="3" key="1">
    <citation type="journal article" date="2014" name="Science">
        <title>Ancient hybridizations among the ancestral genomes of bread wheat.</title>
        <authorList>
            <consortium name="International Wheat Genome Sequencing Consortium,"/>
            <person name="Marcussen T."/>
            <person name="Sandve S.R."/>
            <person name="Heier L."/>
            <person name="Spannagl M."/>
            <person name="Pfeifer M."/>
            <person name="Jakobsen K.S."/>
            <person name="Wulff B.B."/>
            <person name="Steuernagel B."/>
            <person name="Mayer K.F."/>
            <person name="Olsen O.A."/>
        </authorList>
    </citation>
    <scope>NUCLEOTIDE SEQUENCE [LARGE SCALE GENOMIC DNA]</scope>
    <source>
        <strain evidence="3">cv. AL8/78</strain>
    </source>
</reference>
<proteinExistence type="predicted"/>